<name>A0ABV1K205_9PSEU</name>
<evidence type="ECO:0008006" key="3">
    <source>
        <dbReference type="Google" id="ProtNLM"/>
    </source>
</evidence>
<evidence type="ECO:0000313" key="1">
    <source>
        <dbReference type="EMBL" id="MEQ3542260.1"/>
    </source>
</evidence>
<dbReference type="RefSeq" id="WP_345650998.1">
    <property type="nucleotide sequence ID" value="NZ_BAABLY010000072.1"/>
</dbReference>
<protein>
    <recommendedName>
        <fullName evidence="3">Transposase</fullName>
    </recommendedName>
</protein>
<keyword evidence="2" id="KW-1185">Reference proteome</keyword>
<reference evidence="1 2" key="1">
    <citation type="submission" date="2024-03" db="EMBL/GenBank/DDBJ databases">
        <title>Draft genome sequence of Pseudonocardia tropica JCM 19149.</title>
        <authorList>
            <person name="Butdee W."/>
            <person name="Duangmal K."/>
        </authorList>
    </citation>
    <scope>NUCLEOTIDE SEQUENCE [LARGE SCALE GENOMIC DNA]</scope>
    <source>
        <strain evidence="1 2">JCM 19149</strain>
    </source>
</reference>
<accession>A0ABV1K205</accession>
<comment type="caution">
    <text evidence="1">The sequence shown here is derived from an EMBL/GenBank/DDBJ whole genome shotgun (WGS) entry which is preliminary data.</text>
</comment>
<dbReference type="EMBL" id="JBEDNP010000029">
    <property type="protein sequence ID" value="MEQ3542260.1"/>
    <property type="molecule type" value="Genomic_DNA"/>
</dbReference>
<sequence>MTVAGIEGIHRRRHGTKRSRIVAGAVVPDLVKRQFVAEAPDQLWVANISYLRTWEGFL</sequence>
<evidence type="ECO:0000313" key="2">
    <source>
        <dbReference type="Proteomes" id="UP001464923"/>
    </source>
</evidence>
<gene>
    <name evidence="1" type="ORF">WHI96_25970</name>
</gene>
<proteinExistence type="predicted"/>
<organism evidence="1 2">
    <name type="scientific">Pseudonocardia tropica</name>
    <dbReference type="NCBI Taxonomy" id="681289"/>
    <lineage>
        <taxon>Bacteria</taxon>
        <taxon>Bacillati</taxon>
        <taxon>Actinomycetota</taxon>
        <taxon>Actinomycetes</taxon>
        <taxon>Pseudonocardiales</taxon>
        <taxon>Pseudonocardiaceae</taxon>
        <taxon>Pseudonocardia</taxon>
    </lineage>
</organism>
<dbReference type="Proteomes" id="UP001464923">
    <property type="component" value="Unassembled WGS sequence"/>
</dbReference>